<gene>
    <name evidence="1" type="ORF">N658DRAFT_80773</name>
</gene>
<comment type="caution">
    <text evidence="1">The sequence shown here is derived from an EMBL/GenBank/DDBJ whole genome shotgun (WGS) entry which is preliminary data.</text>
</comment>
<dbReference type="Proteomes" id="UP001305647">
    <property type="component" value="Unassembled WGS sequence"/>
</dbReference>
<dbReference type="AlphaFoldDB" id="A0AAN6Q2M6"/>
<dbReference type="EMBL" id="MU863637">
    <property type="protein sequence ID" value="KAK4101119.1"/>
    <property type="molecule type" value="Genomic_DNA"/>
</dbReference>
<reference evidence="1" key="1">
    <citation type="journal article" date="2023" name="Mol. Phylogenet. Evol.">
        <title>Genome-scale phylogeny and comparative genomics of the fungal order Sordariales.</title>
        <authorList>
            <person name="Hensen N."/>
            <person name="Bonometti L."/>
            <person name="Westerberg I."/>
            <person name="Brannstrom I.O."/>
            <person name="Guillou S."/>
            <person name="Cros-Aarteil S."/>
            <person name="Calhoun S."/>
            <person name="Haridas S."/>
            <person name="Kuo A."/>
            <person name="Mondo S."/>
            <person name="Pangilinan J."/>
            <person name="Riley R."/>
            <person name="LaButti K."/>
            <person name="Andreopoulos B."/>
            <person name="Lipzen A."/>
            <person name="Chen C."/>
            <person name="Yan M."/>
            <person name="Daum C."/>
            <person name="Ng V."/>
            <person name="Clum A."/>
            <person name="Steindorff A."/>
            <person name="Ohm R.A."/>
            <person name="Martin F."/>
            <person name="Silar P."/>
            <person name="Natvig D.O."/>
            <person name="Lalanne C."/>
            <person name="Gautier V."/>
            <person name="Ament-Velasquez S.L."/>
            <person name="Kruys A."/>
            <person name="Hutchinson M.I."/>
            <person name="Powell A.J."/>
            <person name="Barry K."/>
            <person name="Miller A.N."/>
            <person name="Grigoriev I.V."/>
            <person name="Debuchy R."/>
            <person name="Gladieux P."/>
            <person name="Hiltunen Thoren M."/>
            <person name="Johannesson H."/>
        </authorList>
    </citation>
    <scope>NUCLEOTIDE SEQUENCE</scope>
    <source>
        <strain evidence="1">CBS 757.83</strain>
    </source>
</reference>
<protein>
    <submittedName>
        <fullName evidence="1">Uncharacterized protein</fullName>
    </submittedName>
</protein>
<organism evidence="1 2">
    <name type="scientific">Parathielavia hyrcaniae</name>
    <dbReference type="NCBI Taxonomy" id="113614"/>
    <lineage>
        <taxon>Eukaryota</taxon>
        <taxon>Fungi</taxon>
        <taxon>Dikarya</taxon>
        <taxon>Ascomycota</taxon>
        <taxon>Pezizomycotina</taxon>
        <taxon>Sordariomycetes</taxon>
        <taxon>Sordariomycetidae</taxon>
        <taxon>Sordariales</taxon>
        <taxon>Chaetomiaceae</taxon>
        <taxon>Parathielavia</taxon>
    </lineage>
</organism>
<sequence length="155" mass="16974">MIGTLLPKRLLSLASQPLSAAAYRRHPRRSHRQRTRRTIIIMTSLCVRIPTRRSRTPAVITPPSARSAWQPPRHCTPLLAIHAMPGWRHFSSPPTADGRCASRPTLAALLQIVPYPALAARRTSGSVLTPSVRFLAIFCASGFSHPRFGGPPSSS</sequence>
<proteinExistence type="predicted"/>
<accession>A0AAN6Q2M6</accession>
<reference evidence="1" key="2">
    <citation type="submission" date="2023-05" db="EMBL/GenBank/DDBJ databases">
        <authorList>
            <consortium name="Lawrence Berkeley National Laboratory"/>
            <person name="Steindorff A."/>
            <person name="Hensen N."/>
            <person name="Bonometti L."/>
            <person name="Westerberg I."/>
            <person name="Brannstrom I.O."/>
            <person name="Guillou S."/>
            <person name="Cros-Aarteil S."/>
            <person name="Calhoun S."/>
            <person name="Haridas S."/>
            <person name="Kuo A."/>
            <person name="Mondo S."/>
            <person name="Pangilinan J."/>
            <person name="Riley R."/>
            <person name="Labutti K."/>
            <person name="Andreopoulos B."/>
            <person name="Lipzen A."/>
            <person name="Chen C."/>
            <person name="Yanf M."/>
            <person name="Daum C."/>
            <person name="Ng V."/>
            <person name="Clum A."/>
            <person name="Ohm R."/>
            <person name="Martin F."/>
            <person name="Silar P."/>
            <person name="Natvig D."/>
            <person name="Lalanne C."/>
            <person name="Gautier V."/>
            <person name="Ament-Velasquez S.L."/>
            <person name="Kruys A."/>
            <person name="Hutchinson M.I."/>
            <person name="Powell A.J."/>
            <person name="Barry K."/>
            <person name="Miller A.N."/>
            <person name="Grigoriev I.V."/>
            <person name="Debuchy R."/>
            <person name="Gladieux P."/>
            <person name="Thoren M.H."/>
            <person name="Johannesson H."/>
        </authorList>
    </citation>
    <scope>NUCLEOTIDE SEQUENCE</scope>
    <source>
        <strain evidence="1">CBS 757.83</strain>
    </source>
</reference>
<name>A0AAN6Q2M6_9PEZI</name>
<evidence type="ECO:0000313" key="2">
    <source>
        <dbReference type="Proteomes" id="UP001305647"/>
    </source>
</evidence>
<evidence type="ECO:0000313" key="1">
    <source>
        <dbReference type="EMBL" id="KAK4101119.1"/>
    </source>
</evidence>
<keyword evidence="2" id="KW-1185">Reference proteome</keyword>